<dbReference type="GO" id="GO:0000155">
    <property type="term" value="F:phosphorelay sensor kinase activity"/>
    <property type="evidence" value="ECO:0007669"/>
    <property type="project" value="InterPro"/>
</dbReference>
<evidence type="ECO:0000259" key="10">
    <source>
        <dbReference type="PROSITE" id="PS50109"/>
    </source>
</evidence>
<keyword evidence="9" id="KW-1133">Transmembrane helix</keyword>
<dbReference type="InterPro" id="IPR003594">
    <property type="entry name" value="HATPase_dom"/>
</dbReference>
<dbReference type="Gene3D" id="3.30.565.10">
    <property type="entry name" value="Histidine kinase-like ATPase, C-terminal domain"/>
    <property type="match status" value="1"/>
</dbReference>
<comment type="caution">
    <text evidence="11">The sequence shown here is derived from an EMBL/GenBank/DDBJ whole genome shotgun (WGS) entry which is preliminary data.</text>
</comment>
<protein>
    <recommendedName>
        <fullName evidence="2">histidine kinase</fullName>
        <ecNumber evidence="2">2.7.13.3</ecNumber>
    </recommendedName>
</protein>
<dbReference type="PROSITE" id="PS50109">
    <property type="entry name" value="HIS_KIN"/>
    <property type="match status" value="1"/>
</dbReference>
<evidence type="ECO:0000256" key="3">
    <source>
        <dbReference type="ARBA" id="ARBA00022553"/>
    </source>
</evidence>
<dbReference type="InterPro" id="IPR029016">
    <property type="entry name" value="GAF-like_dom_sf"/>
</dbReference>
<evidence type="ECO:0000256" key="7">
    <source>
        <dbReference type="ARBA" id="ARBA00022840"/>
    </source>
</evidence>
<dbReference type="CDD" id="cd16917">
    <property type="entry name" value="HATPase_UhpB-NarQ-NarX-like"/>
    <property type="match status" value="1"/>
</dbReference>
<evidence type="ECO:0000313" key="11">
    <source>
        <dbReference type="EMBL" id="TCC30016.1"/>
    </source>
</evidence>
<dbReference type="EMBL" id="SJKC01000008">
    <property type="protein sequence ID" value="TCC30016.1"/>
    <property type="molecule type" value="Genomic_DNA"/>
</dbReference>
<dbReference type="Pfam" id="PF02518">
    <property type="entry name" value="HATPase_c"/>
    <property type="match status" value="1"/>
</dbReference>
<keyword evidence="5" id="KW-0547">Nucleotide-binding</keyword>
<keyword evidence="4" id="KW-0808">Transferase</keyword>
<dbReference type="InterPro" id="IPR005467">
    <property type="entry name" value="His_kinase_dom"/>
</dbReference>
<evidence type="ECO:0000256" key="8">
    <source>
        <dbReference type="ARBA" id="ARBA00023012"/>
    </source>
</evidence>
<feature type="domain" description="Histidine kinase" evidence="10">
    <location>
        <begin position="344"/>
        <end position="425"/>
    </location>
</feature>
<dbReference type="AlphaFoldDB" id="A0A4R0IFM2"/>
<name>A0A4R0IFM2_9ACTN</name>
<proteinExistence type="predicted"/>
<dbReference type="GO" id="GO:0016020">
    <property type="term" value="C:membrane"/>
    <property type="evidence" value="ECO:0007669"/>
    <property type="project" value="InterPro"/>
</dbReference>
<keyword evidence="9" id="KW-0472">Membrane</keyword>
<dbReference type="GO" id="GO:0046983">
    <property type="term" value="F:protein dimerization activity"/>
    <property type="evidence" value="ECO:0007669"/>
    <property type="project" value="InterPro"/>
</dbReference>
<dbReference type="Pfam" id="PF07730">
    <property type="entry name" value="HisKA_3"/>
    <property type="match status" value="1"/>
</dbReference>
<dbReference type="Proteomes" id="UP000294225">
    <property type="component" value="Unassembled WGS sequence"/>
</dbReference>
<dbReference type="RefSeq" id="WP_131499885.1">
    <property type="nucleotide sequence ID" value="NZ_SJKC01000008.1"/>
</dbReference>
<evidence type="ECO:0000256" key="1">
    <source>
        <dbReference type="ARBA" id="ARBA00000085"/>
    </source>
</evidence>
<keyword evidence="9" id="KW-0812">Transmembrane</keyword>
<evidence type="ECO:0000256" key="2">
    <source>
        <dbReference type="ARBA" id="ARBA00012438"/>
    </source>
</evidence>
<dbReference type="SUPFAM" id="SSF55874">
    <property type="entry name" value="ATPase domain of HSP90 chaperone/DNA topoisomerase II/histidine kinase"/>
    <property type="match status" value="1"/>
</dbReference>
<dbReference type="GO" id="GO:0005524">
    <property type="term" value="F:ATP binding"/>
    <property type="evidence" value="ECO:0007669"/>
    <property type="project" value="UniProtKB-KW"/>
</dbReference>
<evidence type="ECO:0000256" key="9">
    <source>
        <dbReference type="SAM" id="Phobius"/>
    </source>
</evidence>
<feature type="transmembrane region" description="Helical" evidence="9">
    <location>
        <begin position="14"/>
        <end position="42"/>
    </location>
</feature>
<dbReference type="InterPro" id="IPR011712">
    <property type="entry name" value="Sig_transdc_His_kin_sub3_dim/P"/>
</dbReference>
<evidence type="ECO:0000313" key="12">
    <source>
        <dbReference type="Proteomes" id="UP000294225"/>
    </source>
</evidence>
<dbReference type="PANTHER" id="PTHR24421:SF10">
    <property type="entry name" value="NITRATE_NITRITE SENSOR PROTEIN NARQ"/>
    <property type="match status" value="1"/>
</dbReference>
<comment type="catalytic activity">
    <reaction evidence="1">
        <text>ATP + protein L-histidine = ADP + protein N-phospho-L-histidine.</text>
        <dbReference type="EC" id="2.7.13.3"/>
    </reaction>
</comment>
<accession>A0A4R0IFM2</accession>
<evidence type="ECO:0000256" key="5">
    <source>
        <dbReference type="ARBA" id="ARBA00022741"/>
    </source>
</evidence>
<keyword evidence="7" id="KW-0067">ATP-binding</keyword>
<evidence type="ECO:0000256" key="4">
    <source>
        <dbReference type="ARBA" id="ARBA00022679"/>
    </source>
</evidence>
<evidence type="ECO:0000256" key="6">
    <source>
        <dbReference type="ARBA" id="ARBA00022777"/>
    </source>
</evidence>
<dbReference type="EC" id="2.7.13.3" evidence="2"/>
<dbReference type="Gene3D" id="3.30.450.40">
    <property type="match status" value="1"/>
</dbReference>
<reference evidence="11 12" key="1">
    <citation type="submission" date="2019-02" db="EMBL/GenBank/DDBJ databases">
        <title>Kribbella capetownensis sp. nov. and Kribbella speibonae sp. nov., isolated from soil.</title>
        <authorList>
            <person name="Curtis S.M."/>
            <person name="Norton I."/>
            <person name="Everest G.J."/>
            <person name="Meyers P.R."/>
        </authorList>
    </citation>
    <scope>NUCLEOTIDE SEQUENCE [LARGE SCALE GENOMIC DNA]</scope>
    <source>
        <strain evidence="11 12">YM55</strain>
    </source>
</reference>
<dbReference type="InterPro" id="IPR050482">
    <property type="entry name" value="Sensor_HK_TwoCompSys"/>
</dbReference>
<keyword evidence="6 11" id="KW-0418">Kinase</keyword>
<gene>
    <name evidence="11" type="ORF">E0H92_39200</name>
</gene>
<organism evidence="11 12">
    <name type="scientific">Kribbella speibonae</name>
    <dbReference type="NCBI Taxonomy" id="1572660"/>
    <lineage>
        <taxon>Bacteria</taxon>
        <taxon>Bacillati</taxon>
        <taxon>Actinomycetota</taxon>
        <taxon>Actinomycetes</taxon>
        <taxon>Propionibacteriales</taxon>
        <taxon>Kribbellaceae</taxon>
        <taxon>Kribbella</taxon>
    </lineage>
</organism>
<keyword evidence="8" id="KW-0902">Two-component regulatory system</keyword>
<keyword evidence="3" id="KW-0597">Phosphoprotein</keyword>
<dbReference type="SUPFAM" id="SSF55781">
    <property type="entry name" value="GAF domain-like"/>
    <property type="match status" value="1"/>
</dbReference>
<sequence>MRVRGRWLTGRERFVGLLVLGGLVVFVVLVYVVIVLGGGLLIGRTSSPHAGLSVLATAVVALAFGRVQSRLEVVMSRVVHGGRQSPYEILKRFSPAVTEGRDDLPARMAEILADGTGARSAQVWLMVDGQLRLAATWPRGDGSPVAGDGGGRRELAVRQAGELLGVLAVQEHENVPLTPVEERLFAGLADQAGLVLRGVRLRAELVHRIAELSRLAAELRTSRQRVVDAQDAERQRLERDIHDGAQQHLVALAVNLSLARTLAGRSPERADRLVRAQRQAATVTIETITDLSRGIYPSVLVDEGLEAALRTAIARSPLPVEFLVADLGRYPAGIEAAAYFCALEALQNAAKHSSAKTAHLGLTGGRGVLEVTVQDDGSGFVLEAVRAGAGLVNMRDRVESAGGTLTIATTPSHGTLIAARLPGVRRPGG</sequence>
<dbReference type="Gene3D" id="1.20.5.1930">
    <property type="match status" value="1"/>
</dbReference>
<dbReference type="InterPro" id="IPR036890">
    <property type="entry name" value="HATPase_C_sf"/>
</dbReference>
<dbReference type="PANTHER" id="PTHR24421">
    <property type="entry name" value="NITRATE/NITRITE SENSOR PROTEIN NARX-RELATED"/>
    <property type="match status" value="1"/>
</dbReference>